<dbReference type="PANTHER" id="PTHR30006:SF25">
    <property type="entry name" value="PHOSPHOGLYCERATE TRANSPORT REGULATORY PROTEIN PGTC"/>
    <property type="match status" value="1"/>
</dbReference>
<evidence type="ECO:0000313" key="4">
    <source>
        <dbReference type="Proteomes" id="UP000255518"/>
    </source>
</evidence>
<dbReference type="Gene3D" id="3.40.190.10">
    <property type="entry name" value="Periplasmic binding protein-like II"/>
    <property type="match status" value="1"/>
</dbReference>
<protein>
    <submittedName>
        <fullName evidence="3">ABC transporter, periplasmmic iron binding protein</fullName>
    </submittedName>
</protein>
<evidence type="ECO:0000256" key="1">
    <source>
        <dbReference type="ARBA" id="ARBA00022729"/>
    </source>
</evidence>
<feature type="chain" id="PRO_5016632258" evidence="2">
    <location>
        <begin position="23"/>
        <end position="157"/>
    </location>
</feature>
<organism evidence="3 4">
    <name type="scientific">Klebsiella pneumoniae</name>
    <dbReference type="NCBI Taxonomy" id="573"/>
    <lineage>
        <taxon>Bacteria</taxon>
        <taxon>Pseudomonadati</taxon>
        <taxon>Pseudomonadota</taxon>
        <taxon>Gammaproteobacteria</taxon>
        <taxon>Enterobacterales</taxon>
        <taxon>Enterobacteriaceae</taxon>
        <taxon>Klebsiella/Raoultella group</taxon>
        <taxon>Klebsiella</taxon>
        <taxon>Klebsiella pneumoniae complex</taxon>
    </lineage>
</organism>
<accession>A0A377V3C1</accession>
<dbReference type="EMBL" id="UGKT01000001">
    <property type="protein sequence ID" value="STT04181.1"/>
    <property type="molecule type" value="Genomic_DNA"/>
</dbReference>
<dbReference type="PANTHER" id="PTHR30006">
    <property type="entry name" value="THIAMINE-BINDING PERIPLASMIC PROTEIN-RELATED"/>
    <property type="match status" value="1"/>
</dbReference>
<dbReference type="InterPro" id="IPR006059">
    <property type="entry name" value="SBP"/>
</dbReference>
<dbReference type="GO" id="GO:0030288">
    <property type="term" value="C:outer membrane-bounded periplasmic space"/>
    <property type="evidence" value="ECO:0007669"/>
    <property type="project" value="TreeGrafter"/>
</dbReference>
<evidence type="ECO:0000313" key="3">
    <source>
        <dbReference type="EMBL" id="STT04181.1"/>
    </source>
</evidence>
<dbReference type="AlphaFoldDB" id="A0A377V3C1"/>
<evidence type="ECO:0000256" key="2">
    <source>
        <dbReference type="SAM" id="SignalP"/>
    </source>
</evidence>
<dbReference type="Pfam" id="PF01547">
    <property type="entry name" value="SBP_bac_1"/>
    <property type="match status" value="1"/>
</dbReference>
<gene>
    <name evidence="3" type="ORF">NCTC13443_04409</name>
</gene>
<keyword evidence="1 2" id="KW-0732">Signal</keyword>
<dbReference type="Proteomes" id="UP000255518">
    <property type="component" value="Unassembled WGS sequence"/>
</dbReference>
<dbReference type="SUPFAM" id="SSF53850">
    <property type="entry name" value="Periplasmic binding protein-like II"/>
    <property type="match status" value="1"/>
</dbReference>
<sequence>MYKKISGLVVSLTAVFACAAWAEVPAGYPADYQKTIDAAVKEGKVVIYSTTDTKAAGPLIKGFEAQYPGVKVEYNDMNSTELYNRYISEQAAGGGSGDVVWSSSMDTALKLATEYAEQYASPEVKQLPDWAVWQQKAYGTTYEPVVFIYNKRLDPAE</sequence>
<name>A0A377V3C1_KLEPN</name>
<dbReference type="PROSITE" id="PS51257">
    <property type="entry name" value="PROKAR_LIPOPROTEIN"/>
    <property type="match status" value="1"/>
</dbReference>
<feature type="signal peptide" evidence="2">
    <location>
        <begin position="1"/>
        <end position="22"/>
    </location>
</feature>
<proteinExistence type="predicted"/>
<reference evidence="3 4" key="1">
    <citation type="submission" date="2018-06" db="EMBL/GenBank/DDBJ databases">
        <authorList>
            <consortium name="Pathogen Informatics"/>
            <person name="Doyle S."/>
        </authorList>
    </citation>
    <scope>NUCLEOTIDE SEQUENCE [LARGE SCALE GENOMIC DNA]</scope>
    <source>
        <strain evidence="3 4">NCTC13443</strain>
    </source>
</reference>